<sequence length="127" mass="14799">MCSTTYAEYVTHCVYFNLATKLPVSNILCEKKIYLHICLSDNVHLGRLVHEPGYERCHHCTRHICLLLLDLPKLQVLRVLFVAPSECEKCAVWKAHVQRNTSHYTVTDCHCELKLEHKRRQALGENR</sequence>
<reference evidence="1 2" key="1">
    <citation type="submission" date="2021-07" db="EMBL/GenBank/DDBJ databases">
        <authorList>
            <person name="Palmer J.M."/>
        </authorList>
    </citation>
    <scope>NUCLEOTIDE SEQUENCE [LARGE SCALE GENOMIC DNA]</scope>
    <source>
        <strain evidence="1 2">AT_MEX2019</strain>
        <tissue evidence="1">Muscle</tissue>
    </source>
</reference>
<keyword evidence="2" id="KW-1185">Reference proteome</keyword>
<organism evidence="1 2">
    <name type="scientific">Ataeniobius toweri</name>
    <dbReference type="NCBI Taxonomy" id="208326"/>
    <lineage>
        <taxon>Eukaryota</taxon>
        <taxon>Metazoa</taxon>
        <taxon>Chordata</taxon>
        <taxon>Craniata</taxon>
        <taxon>Vertebrata</taxon>
        <taxon>Euteleostomi</taxon>
        <taxon>Actinopterygii</taxon>
        <taxon>Neopterygii</taxon>
        <taxon>Teleostei</taxon>
        <taxon>Neoteleostei</taxon>
        <taxon>Acanthomorphata</taxon>
        <taxon>Ovalentaria</taxon>
        <taxon>Atherinomorphae</taxon>
        <taxon>Cyprinodontiformes</taxon>
        <taxon>Goodeidae</taxon>
        <taxon>Ataeniobius</taxon>
    </lineage>
</organism>
<name>A0ABU7BNG1_9TELE</name>
<proteinExistence type="predicted"/>
<dbReference type="Proteomes" id="UP001345963">
    <property type="component" value="Unassembled WGS sequence"/>
</dbReference>
<accession>A0ABU7BNG1</accession>
<protein>
    <submittedName>
        <fullName evidence="1">Uncharacterized protein</fullName>
    </submittedName>
</protein>
<gene>
    <name evidence="1" type="ORF">ATANTOWER_031546</name>
</gene>
<evidence type="ECO:0000313" key="2">
    <source>
        <dbReference type="Proteomes" id="UP001345963"/>
    </source>
</evidence>
<dbReference type="EMBL" id="JAHUTI010059898">
    <property type="protein sequence ID" value="MED6251491.1"/>
    <property type="molecule type" value="Genomic_DNA"/>
</dbReference>
<evidence type="ECO:0000313" key="1">
    <source>
        <dbReference type="EMBL" id="MED6251491.1"/>
    </source>
</evidence>
<comment type="caution">
    <text evidence="1">The sequence shown here is derived from an EMBL/GenBank/DDBJ whole genome shotgun (WGS) entry which is preliminary data.</text>
</comment>